<name>A0ABV7HCH3_9GAMM</name>
<gene>
    <name evidence="5" type="ORF">ACFOEK_04970</name>
</gene>
<reference evidence="6" key="1">
    <citation type="journal article" date="2019" name="Int. J. Syst. Evol. Microbiol.">
        <title>The Global Catalogue of Microorganisms (GCM) 10K type strain sequencing project: providing services to taxonomists for standard genome sequencing and annotation.</title>
        <authorList>
            <consortium name="The Broad Institute Genomics Platform"/>
            <consortium name="The Broad Institute Genome Sequencing Center for Infectious Disease"/>
            <person name="Wu L."/>
            <person name="Ma J."/>
        </authorList>
    </citation>
    <scope>NUCLEOTIDE SEQUENCE [LARGE SCALE GENOMIC DNA]</scope>
    <source>
        <strain evidence="6">KCTC 52438</strain>
    </source>
</reference>
<evidence type="ECO:0000313" key="6">
    <source>
        <dbReference type="Proteomes" id="UP001595476"/>
    </source>
</evidence>
<accession>A0ABV7HCH3</accession>
<dbReference type="InterPro" id="IPR050204">
    <property type="entry name" value="AraC_XylS_family_regulators"/>
</dbReference>
<evidence type="ECO:0000259" key="4">
    <source>
        <dbReference type="PROSITE" id="PS01124"/>
    </source>
</evidence>
<dbReference type="PRINTS" id="PR00032">
    <property type="entry name" value="HTHARAC"/>
</dbReference>
<keyword evidence="6" id="KW-1185">Reference proteome</keyword>
<dbReference type="SMART" id="SM00342">
    <property type="entry name" value="HTH_ARAC"/>
    <property type="match status" value="1"/>
</dbReference>
<dbReference type="EMBL" id="JBHRSZ010000002">
    <property type="protein sequence ID" value="MFC3150369.1"/>
    <property type="molecule type" value="Genomic_DNA"/>
</dbReference>
<evidence type="ECO:0000256" key="2">
    <source>
        <dbReference type="ARBA" id="ARBA00023125"/>
    </source>
</evidence>
<keyword evidence="3" id="KW-0804">Transcription</keyword>
<protein>
    <submittedName>
        <fullName evidence="5">Helix-turn-helix domain-containing protein</fullName>
    </submittedName>
</protein>
<dbReference type="PANTHER" id="PTHR46796">
    <property type="entry name" value="HTH-TYPE TRANSCRIPTIONAL ACTIVATOR RHAS-RELATED"/>
    <property type="match status" value="1"/>
</dbReference>
<dbReference type="InterPro" id="IPR018060">
    <property type="entry name" value="HTH_AraC"/>
</dbReference>
<dbReference type="PANTHER" id="PTHR46796:SF6">
    <property type="entry name" value="ARAC SUBFAMILY"/>
    <property type="match status" value="1"/>
</dbReference>
<dbReference type="RefSeq" id="WP_386717048.1">
    <property type="nucleotide sequence ID" value="NZ_JBHRSZ010000002.1"/>
</dbReference>
<dbReference type="Pfam" id="PF12833">
    <property type="entry name" value="HTH_18"/>
    <property type="match status" value="1"/>
</dbReference>
<sequence length="287" mass="32582">MNKISQESVFDSLDKSNAQLMAEHNVNQHLKVAYWANTLDRVTYNADQVHTLSFYLEGGEGSKRVDLDRGNGHSGSLCLLPQYHHSIWEITSPFKFAHLYFSDDSIKQFASTTLDIEPRLIEIPELTFHNDQQLVTLARQLFLTSDASSLSYQQSTLEIFRYLLSDTQYCLNKHLKLTGGLSPAALNRVKDYIHQHFDQSISIADLSAQANLSDFHLLRMFKQSTGFTPNDYLNHVRVNAAKEGVISGKALSDLAQECGFSNQSHMNRTFKKWVGMTPGQFRKDNQS</sequence>
<comment type="caution">
    <text evidence="5">The sequence shown here is derived from an EMBL/GenBank/DDBJ whole genome shotgun (WGS) entry which is preliminary data.</text>
</comment>
<dbReference type="InterPro" id="IPR020449">
    <property type="entry name" value="Tscrpt_reg_AraC-type_HTH"/>
</dbReference>
<organism evidence="5 6">
    <name type="scientific">Litoribrevibacter euphylliae</name>
    <dbReference type="NCBI Taxonomy" id="1834034"/>
    <lineage>
        <taxon>Bacteria</taxon>
        <taxon>Pseudomonadati</taxon>
        <taxon>Pseudomonadota</taxon>
        <taxon>Gammaproteobacteria</taxon>
        <taxon>Oceanospirillales</taxon>
        <taxon>Oceanospirillaceae</taxon>
        <taxon>Litoribrevibacter</taxon>
    </lineage>
</organism>
<evidence type="ECO:0000256" key="3">
    <source>
        <dbReference type="ARBA" id="ARBA00023163"/>
    </source>
</evidence>
<evidence type="ECO:0000256" key="1">
    <source>
        <dbReference type="ARBA" id="ARBA00023015"/>
    </source>
</evidence>
<proteinExistence type="predicted"/>
<keyword evidence="2" id="KW-0238">DNA-binding</keyword>
<keyword evidence="1" id="KW-0805">Transcription regulation</keyword>
<evidence type="ECO:0000313" key="5">
    <source>
        <dbReference type="EMBL" id="MFC3150369.1"/>
    </source>
</evidence>
<dbReference type="Gene3D" id="1.10.10.60">
    <property type="entry name" value="Homeodomain-like"/>
    <property type="match status" value="2"/>
</dbReference>
<dbReference type="PROSITE" id="PS01124">
    <property type="entry name" value="HTH_ARAC_FAMILY_2"/>
    <property type="match status" value="1"/>
</dbReference>
<dbReference type="InterPro" id="IPR009057">
    <property type="entry name" value="Homeodomain-like_sf"/>
</dbReference>
<dbReference type="Proteomes" id="UP001595476">
    <property type="component" value="Unassembled WGS sequence"/>
</dbReference>
<feature type="domain" description="HTH araC/xylS-type" evidence="4">
    <location>
        <begin position="187"/>
        <end position="284"/>
    </location>
</feature>
<dbReference type="SUPFAM" id="SSF46689">
    <property type="entry name" value="Homeodomain-like"/>
    <property type="match status" value="2"/>
</dbReference>